<evidence type="ECO:0000256" key="8">
    <source>
        <dbReference type="ARBA" id="ARBA00054027"/>
    </source>
</evidence>
<reference evidence="13 14" key="1">
    <citation type="submission" date="2018-11" db="EMBL/GenBank/DDBJ databases">
        <authorList>
            <person name="Ye M.-Q."/>
            <person name="Du Z.-J."/>
        </authorList>
    </citation>
    <scope>NUCLEOTIDE SEQUENCE [LARGE SCALE GENOMIC DNA]</scope>
    <source>
        <strain evidence="13 14">U0105</strain>
    </source>
</reference>
<keyword evidence="13" id="KW-0808">Transferase</keyword>
<dbReference type="PANTHER" id="PTHR42743:SF10">
    <property type="entry name" value="D-ALANINE AMINOTRANSFERASE"/>
    <property type="match status" value="1"/>
</dbReference>
<dbReference type="FunFam" id="3.20.10.10:FF:000002">
    <property type="entry name" value="D-alanine aminotransferase"/>
    <property type="match status" value="1"/>
</dbReference>
<evidence type="ECO:0000256" key="9">
    <source>
        <dbReference type="ARBA" id="ARBA00069174"/>
    </source>
</evidence>
<sequence length="289" mass="32194">MTVAFLNDQWMALEEAKISPLDRGFLYGDGVYEVIPVHKGQPVALNAHVSRLTRGLSDIKLHVNKTSEEWRSLIIDVVTHNQRGDEPADYTAIYLHVSRGADTKRHHAFPQGITPTVFAFSFDIPPPPPKQRENVNCLQVGLSEDKRWKRCHIKSTSLLGNVLHYQAAAEQGLAETILYNEHRQVTEASSCNVFAVIAGIVVTPPLDLQLLPGITRLCVIQALKSAHIPVEERVLTVEELLRSDEVWLTSSTKEIAPVSQVDGHLIGDGRAGEYWERAINALDNVKFTL</sequence>
<dbReference type="OrthoDB" id="21319at2"/>
<evidence type="ECO:0000256" key="3">
    <source>
        <dbReference type="ARBA" id="ARBA00022898"/>
    </source>
</evidence>
<evidence type="ECO:0000256" key="4">
    <source>
        <dbReference type="ARBA" id="ARBA00022909"/>
    </source>
</evidence>
<evidence type="ECO:0000313" key="13">
    <source>
        <dbReference type="EMBL" id="RPJ67510.1"/>
    </source>
</evidence>
<dbReference type="InterPro" id="IPR036038">
    <property type="entry name" value="Aminotransferase-like"/>
</dbReference>
<dbReference type="InterPro" id="IPR001544">
    <property type="entry name" value="Aminotrans_IV"/>
</dbReference>
<dbReference type="Gene3D" id="3.20.10.10">
    <property type="entry name" value="D-amino Acid Aminotransferase, subunit A, domain 2"/>
    <property type="match status" value="1"/>
</dbReference>
<protein>
    <recommendedName>
        <fullName evidence="9">Aminodeoxychorismate lyase</fullName>
        <ecNumber evidence="6">4.1.3.38</ecNumber>
    </recommendedName>
    <alternativeName>
        <fullName evidence="10">4-amino-4-deoxychorismate lyase</fullName>
    </alternativeName>
</protein>
<comment type="function">
    <text evidence="8">Involved in the biosynthesis of p-aminobenzoate (PABA), a precursor of tetrahydrofolate. Converts 4-amino-4-deoxychorismate into 4-aminobenzoate (PABA) and pyruvate.</text>
</comment>
<dbReference type="GO" id="GO:0008483">
    <property type="term" value="F:transaminase activity"/>
    <property type="evidence" value="ECO:0007669"/>
    <property type="project" value="UniProtKB-KW"/>
</dbReference>
<dbReference type="GO" id="GO:0008696">
    <property type="term" value="F:4-amino-4-deoxychorismate lyase activity"/>
    <property type="evidence" value="ECO:0007669"/>
    <property type="project" value="UniProtKB-EC"/>
</dbReference>
<dbReference type="PROSITE" id="PS00770">
    <property type="entry name" value="AA_TRANSFER_CLASS_4"/>
    <property type="match status" value="1"/>
</dbReference>
<dbReference type="EMBL" id="RPOK01000002">
    <property type="protein sequence ID" value="RPJ67510.1"/>
    <property type="molecule type" value="Genomic_DNA"/>
</dbReference>
<comment type="catalytic activity">
    <reaction evidence="7">
        <text>4-amino-4-deoxychorismate = 4-aminobenzoate + pyruvate + H(+)</text>
        <dbReference type="Rhea" id="RHEA:16201"/>
        <dbReference type="ChEBI" id="CHEBI:15361"/>
        <dbReference type="ChEBI" id="CHEBI:15378"/>
        <dbReference type="ChEBI" id="CHEBI:17836"/>
        <dbReference type="ChEBI" id="CHEBI:58406"/>
        <dbReference type="EC" id="4.1.3.38"/>
    </reaction>
</comment>
<keyword evidence="14" id="KW-1185">Reference proteome</keyword>
<keyword evidence="3 12" id="KW-0663">Pyridoxal phosphate</keyword>
<gene>
    <name evidence="13" type="ORF">DRW07_08325</name>
</gene>
<dbReference type="Pfam" id="PF01063">
    <property type="entry name" value="Aminotran_4"/>
    <property type="match status" value="1"/>
</dbReference>
<dbReference type="AlphaFoldDB" id="A0A3N5Y2D4"/>
<dbReference type="GO" id="GO:0046656">
    <property type="term" value="P:folic acid biosynthetic process"/>
    <property type="evidence" value="ECO:0007669"/>
    <property type="project" value="UniProtKB-KW"/>
</dbReference>
<dbReference type="RefSeq" id="WP_124027410.1">
    <property type="nucleotide sequence ID" value="NZ_JBHRSN010000015.1"/>
</dbReference>
<dbReference type="GO" id="GO:0005829">
    <property type="term" value="C:cytosol"/>
    <property type="evidence" value="ECO:0007669"/>
    <property type="project" value="TreeGrafter"/>
</dbReference>
<dbReference type="SUPFAM" id="SSF56752">
    <property type="entry name" value="D-aminoacid aminotransferase-like PLP-dependent enzymes"/>
    <property type="match status" value="1"/>
</dbReference>
<dbReference type="PANTHER" id="PTHR42743">
    <property type="entry name" value="AMINO-ACID AMINOTRANSFERASE"/>
    <property type="match status" value="1"/>
</dbReference>
<evidence type="ECO:0000256" key="2">
    <source>
        <dbReference type="ARBA" id="ARBA00009320"/>
    </source>
</evidence>
<evidence type="ECO:0000256" key="11">
    <source>
        <dbReference type="RuleBase" id="RU004106"/>
    </source>
</evidence>
<accession>A0A3N5Y2D4</accession>
<keyword evidence="4" id="KW-0289">Folate biosynthesis</keyword>
<dbReference type="EC" id="4.1.3.38" evidence="6"/>
<dbReference type="InterPro" id="IPR018300">
    <property type="entry name" value="Aminotrans_IV_CS"/>
</dbReference>
<evidence type="ECO:0000256" key="7">
    <source>
        <dbReference type="ARBA" id="ARBA00049529"/>
    </source>
</evidence>
<dbReference type="Proteomes" id="UP000275281">
    <property type="component" value="Unassembled WGS sequence"/>
</dbReference>
<dbReference type="InterPro" id="IPR043132">
    <property type="entry name" value="BCAT-like_C"/>
</dbReference>
<dbReference type="InterPro" id="IPR043131">
    <property type="entry name" value="BCAT-like_N"/>
</dbReference>
<evidence type="ECO:0000256" key="5">
    <source>
        <dbReference type="ARBA" id="ARBA00035633"/>
    </source>
</evidence>
<evidence type="ECO:0000256" key="12">
    <source>
        <dbReference type="RuleBase" id="RU004516"/>
    </source>
</evidence>
<dbReference type="GO" id="GO:0008652">
    <property type="term" value="P:amino acid biosynthetic process"/>
    <property type="evidence" value="ECO:0007669"/>
    <property type="project" value="UniProtKB-ARBA"/>
</dbReference>
<evidence type="ECO:0000256" key="1">
    <source>
        <dbReference type="ARBA" id="ARBA00001933"/>
    </source>
</evidence>
<evidence type="ECO:0000256" key="10">
    <source>
        <dbReference type="ARBA" id="ARBA00080135"/>
    </source>
</evidence>
<comment type="caution">
    <text evidence="13">The sequence shown here is derived from an EMBL/GenBank/DDBJ whole genome shotgun (WGS) entry which is preliminary data.</text>
</comment>
<comment type="pathway">
    <text evidence="5">Cofactor biosynthesis; tetrahydrofolate biosynthesis; 4-aminobenzoate from chorismate: step 2/2.</text>
</comment>
<organism evidence="13 14">
    <name type="scientific">Alteromonas sediminis</name>
    <dbReference type="NCBI Taxonomy" id="2259342"/>
    <lineage>
        <taxon>Bacteria</taxon>
        <taxon>Pseudomonadati</taxon>
        <taxon>Pseudomonadota</taxon>
        <taxon>Gammaproteobacteria</taxon>
        <taxon>Alteromonadales</taxon>
        <taxon>Alteromonadaceae</taxon>
        <taxon>Alteromonas/Salinimonas group</taxon>
        <taxon>Alteromonas</taxon>
    </lineage>
</organism>
<dbReference type="Gene3D" id="3.30.470.10">
    <property type="match status" value="1"/>
</dbReference>
<evidence type="ECO:0000256" key="6">
    <source>
        <dbReference type="ARBA" id="ARBA00035676"/>
    </source>
</evidence>
<dbReference type="InterPro" id="IPR050571">
    <property type="entry name" value="Class-IV_PLP-Dep_Aminotrnsfr"/>
</dbReference>
<comment type="cofactor">
    <cofactor evidence="1 12">
        <name>pyridoxal 5'-phosphate</name>
        <dbReference type="ChEBI" id="CHEBI:597326"/>
    </cofactor>
</comment>
<keyword evidence="13" id="KW-0032">Aminotransferase</keyword>
<proteinExistence type="inferred from homology"/>
<comment type="similarity">
    <text evidence="2 11">Belongs to the class-IV pyridoxal-phosphate-dependent aminotransferase family.</text>
</comment>
<name>A0A3N5Y2D4_9ALTE</name>
<evidence type="ECO:0000313" key="14">
    <source>
        <dbReference type="Proteomes" id="UP000275281"/>
    </source>
</evidence>